<dbReference type="Proteomes" id="UP000031972">
    <property type="component" value="Unassembled WGS sequence"/>
</dbReference>
<dbReference type="EMBL" id="JXRR01000001">
    <property type="protein sequence ID" value="KIL53153.1"/>
    <property type="molecule type" value="Genomic_DNA"/>
</dbReference>
<comment type="caution">
    <text evidence="1">The sequence shown here is derived from an EMBL/GenBank/DDBJ whole genome shotgun (WGS) entry which is preliminary data.</text>
</comment>
<organism evidence="1 2">
    <name type="scientific">Jeotgalibacillus campisalis</name>
    <dbReference type="NCBI Taxonomy" id="220754"/>
    <lineage>
        <taxon>Bacteria</taxon>
        <taxon>Bacillati</taxon>
        <taxon>Bacillota</taxon>
        <taxon>Bacilli</taxon>
        <taxon>Bacillales</taxon>
        <taxon>Caryophanaceae</taxon>
        <taxon>Jeotgalibacillus</taxon>
    </lineage>
</organism>
<dbReference type="PATRIC" id="fig|220754.4.peg.492"/>
<accession>A0A0C2WAS9</accession>
<proteinExistence type="predicted"/>
<dbReference type="OrthoDB" id="2453967at2"/>
<evidence type="ECO:0000313" key="2">
    <source>
        <dbReference type="Proteomes" id="UP000031972"/>
    </source>
</evidence>
<dbReference type="AlphaFoldDB" id="A0A0C2WAS9"/>
<gene>
    <name evidence="1" type="ORF">KR50_04820</name>
</gene>
<keyword evidence="2" id="KW-1185">Reference proteome</keyword>
<evidence type="ECO:0000313" key="1">
    <source>
        <dbReference type="EMBL" id="KIL53153.1"/>
    </source>
</evidence>
<dbReference type="RefSeq" id="WP_041054265.1">
    <property type="nucleotide sequence ID" value="NZ_JXRR01000001.1"/>
</dbReference>
<reference evidence="1 2" key="1">
    <citation type="submission" date="2015-01" db="EMBL/GenBank/DDBJ databases">
        <title>Jeotgalibacillus campisalis genome sequencing.</title>
        <authorList>
            <person name="Goh K.M."/>
            <person name="Chan K.-G."/>
            <person name="Yaakop A.S."/>
            <person name="Ee R."/>
            <person name="Gan H.M."/>
            <person name="Chan C.S."/>
        </authorList>
    </citation>
    <scope>NUCLEOTIDE SEQUENCE [LARGE SCALE GENOMIC DNA]</scope>
    <source>
        <strain evidence="1 2">SF-57</strain>
    </source>
</reference>
<name>A0A0C2WAS9_9BACL</name>
<protein>
    <submittedName>
        <fullName evidence="1">Uncharacterized protein</fullName>
    </submittedName>
</protein>
<sequence>MALLAAILTAFGIWIYFRFNVKSMNLLSLLMAKGWEGVAQEESRSIRCSYCNNVIRRGQTTPYCTKCKQFM</sequence>